<dbReference type="PANTHER" id="PTHR21075">
    <property type="entry name" value="ANAEROBIC RIBONUCLEOSIDE-TRIPHOSPHATE REDUCTASE"/>
    <property type="match status" value="1"/>
</dbReference>
<reference evidence="1 2" key="1">
    <citation type="submission" date="2015-09" db="EMBL/GenBank/DDBJ databases">
        <title>Draft genome sequence of Hydrogenibacillus schlegelii DSM 2000.</title>
        <authorList>
            <person name="Hemp J."/>
        </authorList>
    </citation>
    <scope>NUCLEOTIDE SEQUENCE [LARGE SCALE GENOMIC DNA]</scope>
    <source>
        <strain evidence="1 2">MA 48</strain>
    </source>
</reference>
<dbReference type="GO" id="GO:0006260">
    <property type="term" value="P:DNA replication"/>
    <property type="evidence" value="ECO:0007669"/>
    <property type="project" value="InterPro"/>
</dbReference>
<proteinExistence type="predicted"/>
<organism evidence="1 2">
    <name type="scientific">Hydrogenibacillus schlegelii</name>
    <name type="common">Bacillus schlegelii</name>
    <dbReference type="NCBI Taxonomy" id="1484"/>
    <lineage>
        <taxon>Bacteria</taxon>
        <taxon>Bacillati</taxon>
        <taxon>Bacillota</taxon>
        <taxon>Bacilli</taxon>
        <taxon>Bacillales</taxon>
        <taxon>Bacillales Family X. Incertae Sedis</taxon>
        <taxon>Hydrogenibacillus</taxon>
    </lineage>
</organism>
<dbReference type="CDD" id="cd01675">
    <property type="entry name" value="RNR_III"/>
    <property type="match status" value="1"/>
</dbReference>
<keyword evidence="1" id="KW-0560">Oxidoreductase</keyword>
<dbReference type="GO" id="GO:0008998">
    <property type="term" value="F:ribonucleoside-triphosphate reductase (thioredoxin) activity"/>
    <property type="evidence" value="ECO:0007669"/>
    <property type="project" value="UniProtKB-EC"/>
</dbReference>
<dbReference type="PANTHER" id="PTHR21075:SF0">
    <property type="entry name" value="ANAEROBIC RIBONUCLEOSIDE-TRIPHOSPHATE REDUCTASE"/>
    <property type="match status" value="1"/>
</dbReference>
<dbReference type="RefSeq" id="WP_066199949.1">
    <property type="nucleotide sequence ID" value="NZ_CBCSAS010000015.1"/>
</dbReference>
<dbReference type="EMBL" id="JXBB01000012">
    <property type="protein sequence ID" value="OAR04673.1"/>
    <property type="molecule type" value="Genomic_DNA"/>
</dbReference>
<name>A0A179IR00_HYDSH</name>
<dbReference type="GO" id="GO:0031250">
    <property type="term" value="C:anaerobic ribonucleoside-triphosphate reductase complex"/>
    <property type="evidence" value="ECO:0007669"/>
    <property type="project" value="TreeGrafter"/>
</dbReference>
<protein>
    <submittedName>
        <fullName evidence="1">Anaerobic ribonucleoside-triphosphate reductase</fullName>
        <ecNumber evidence="1">1.17.4.2</ecNumber>
    </submittedName>
</protein>
<evidence type="ECO:0000313" key="1">
    <source>
        <dbReference type="EMBL" id="OAR04673.1"/>
    </source>
</evidence>
<dbReference type="Gene3D" id="3.20.70.20">
    <property type="match status" value="2"/>
</dbReference>
<sequence length="642" mass="71156">MDVLARIDDYLTKRDWRVRENSNMAFSLQGLNQHLSGAASAAYWLERVYTPAIREAHVGGDFHLHDLNSLSVYCMGWDLEDLLLHGFGGVPGQIASRPPKHFRTALLQVVNFFYTLQGEAAGAQAFSNFDTYLAPFIAYDGLSYEDVKQAMQEFIFNLNVPTRVGFQTPFTNLTFDLVVPPMLREERVIIGGRRTDRVYGEFQREMDMLNRAFAEVMMAGDAAGRVFTFPIPTYNVTPDFPWDSPVVEAILAMTAKYGTPYFSNFINTDMRPEDARSMCCRLRLDNRELRRRGGGLFGAHPLTGSIGVVTLNLPRLAYRATSPEAFFGGLERLLELAKDSLERKRAALERWMAAGLYPYTRHYLRHLAPAGDPGDGADAGVGTGPGVGSGGGAPGLFLALTEPEAGGRPVGGRESGGYFQNHFSTIGVIGMHEALLNLGLPSLLEPEGVAFAARVLDFIRERLQDFQAETGNLYNLEASPAEGASYRLARIDRSRYPDIVTSGTPEAPYYTNSTQLPVGATDDLFEQIALEEPLQEKYTGGTVFHIFLGEALPDGRTAGKLLRTVLETTRLPYVTLTPTFSVCDAHGYLPGEVPTCPHCGRPTEVYSRVVGYYRPVRRWNDGKRQEFAERLVFRPELPASAR</sequence>
<evidence type="ECO:0000313" key="2">
    <source>
        <dbReference type="Proteomes" id="UP000243024"/>
    </source>
</evidence>
<dbReference type="STRING" id="1484.SA87_09085"/>
<dbReference type="SUPFAM" id="SSF51998">
    <property type="entry name" value="PFL-like glycyl radical enzymes"/>
    <property type="match status" value="1"/>
</dbReference>
<dbReference type="NCBIfam" id="NF006126">
    <property type="entry name" value="PRK08270.1"/>
    <property type="match status" value="1"/>
</dbReference>
<comment type="caution">
    <text evidence="1">The sequence shown here is derived from an EMBL/GenBank/DDBJ whole genome shotgun (WGS) entry which is preliminary data.</text>
</comment>
<dbReference type="GO" id="GO:0004748">
    <property type="term" value="F:ribonucleoside-diphosphate reductase activity, thioredoxin disulfide as acceptor"/>
    <property type="evidence" value="ECO:0007669"/>
    <property type="project" value="TreeGrafter"/>
</dbReference>
<gene>
    <name evidence="1" type="ORF">SA87_09085</name>
</gene>
<dbReference type="Proteomes" id="UP000243024">
    <property type="component" value="Unassembled WGS sequence"/>
</dbReference>
<dbReference type="EC" id="1.17.4.2" evidence="1"/>
<dbReference type="GO" id="GO:0009265">
    <property type="term" value="P:2'-deoxyribonucleotide biosynthetic process"/>
    <property type="evidence" value="ECO:0007669"/>
    <property type="project" value="TreeGrafter"/>
</dbReference>
<keyword evidence="2" id="KW-1185">Reference proteome</keyword>
<dbReference type="InterPro" id="IPR012833">
    <property type="entry name" value="NrdD"/>
</dbReference>
<dbReference type="Pfam" id="PF13597">
    <property type="entry name" value="NRDD"/>
    <property type="match status" value="2"/>
</dbReference>
<dbReference type="AlphaFoldDB" id="A0A179IR00"/>
<accession>A0A179IR00</accession>